<reference evidence="2" key="2">
    <citation type="journal article" date="2018" name="Mol. Plant Microbe Interact.">
        <title>Genome sequence resources for the wheat stripe rust pathogen (Puccinia striiformis f. sp. tritici) and the barley stripe rust pathogen (Puccinia striiformis f. sp. hordei).</title>
        <authorList>
            <person name="Xia C."/>
            <person name="Wang M."/>
            <person name="Yin C."/>
            <person name="Cornejo O.E."/>
            <person name="Hulbert S.H."/>
            <person name="Chen X."/>
        </authorList>
    </citation>
    <scope>NUCLEOTIDE SEQUENCE [LARGE SCALE GENOMIC DNA]</scope>
    <source>
        <strain evidence="2">93-210</strain>
    </source>
</reference>
<dbReference type="Proteomes" id="UP001060170">
    <property type="component" value="Chromosome 1"/>
</dbReference>
<sequence length="79" mass="8689">MNRLRKSLVCLISLAVMAVSSSPVEPTREIVPISELMRSPEAVVEPKFAHDESRHSDSETADKCAKCNQVVCTCNDTNL</sequence>
<name>A0ACC0EY63_9BASI</name>
<proteinExistence type="predicted"/>
<evidence type="ECO:0000313" key="1">
    <source>
        <dbReference type="EMBL" id="KAI7962435.1"/>
    </source>
</evidence>
<organism evidence="1 2">
    <name type="scientific">Puccinia striiformis f. sp. tritici</name>
    <dbReference type="NCBI Taxonomy" id="168172"/>
    <lineage>
        <taxon>Eukaryota</taxon>
        <taxon>Fungi</taxon>
        <taxon>Dikarya</taxon>
        <taxon>Basidiomycota</taxon>
        <taxon>Pucciniomycotina</taxon>
        <taxon>Pucciniomycetes</taxon>
        <taxon>Pucciniales</taxon>
        <taxon>Pucciniaceae</taxon>
        <taxon>Puccinia</taxon>
    </lineage>
</organism>
<keyword evidence="2" id="KW-1185">Reference proteome</keyword>
<accession>A0ACC0EY63</accession>
<comment type="caution">
    <text evidence="1">The sequence shown here is derived from an EMBL/GenBank/DDBJ whole genome shotgun (WGS) entry which is preliminary data.</text>
</comment>
<dbReference type="EMBL" id="CM045865">
    <property type="protein sequence ID" value="KAI7962435.1"/>
    <property type="molecule type" value="Genomic_DNA"/>
</dbReference>
<protein>
    <submittedName>
        <fullName evidence="1">Uncharacterized protein</fullName>
    </submittedName>
</protein>
<reference evidence="2" key="1">
    <citation type="journal article" date="2018" name="BMC Genomics">
        <title>Genomic insights into host adaptation between the wheat stripe rust pathogen (Puccinia striiformis f. sp. tritici) and the barley stripe rust pathogen (Puccinia striiformis f. sp. hordei).</title>
        <authorList>
            <person name="Xia C."/>
            <person name="Wang M."/>
            <person name="Yin C."/>
            <person name="Cornejo O.E."/>
            <person name="Hulbert S.H."/>
            <person name="Chen X."/>
        </authorList>
    </citation>
    <scope>NUCLEOTIDE SEQUENCE [LARGE SCALE GENOMIC DNA]</scope>
    <source>
        <strain evidence="2">93-210</strain>
    </source>
</reference>
<reference evidence="1 2" key="3">
    <citation type="journal article" date="2022" name="Microbiol. Spectr.">
        <title>Folding features and dynamics of 3D genome architecture in plant fungal pathogens.</title>
        <authorList>
            <person name="Xia C."/>
        </authorList>
    </citation>
    <scope>NUCLEOTIDE SEQUENCE [LARGE SCALE GENOMIC DNA]</scope>
    <source>
        <strain evidence="1 2">93-210</strain>
    </source>
</reference>
<gene>
    <name evidence="1" type="ORF">MJO28_000529</name>
</gene>
<evidence type="ECO:0000313" key="2">
    <source>
        <dbReference type="Proteomes" id="UP001060170"/>
    </source>
</evidence>